<evidence type="ECO:0000256" key="6">
    <source>
        <dbReference type="ARBA" id="ARBA00023136"/>
    </source>
</evidence>
<dbReference type="InterPro" id="IPR003280">
    <property type="entry name" value="2pore_dom_K_chnl"/>
</dbReference>
<evidence type="ECO:0000313" key="12">
    <source>
        <dbReference type="RefSeq" id="XP_035671220.1"/>
    </source>
</evidence>
<proteinExistence type="inferred from homology"/>
<reference evidence="12" key="2">
    <citation type="submission" date="2025-08" db="UniProtKB">
        <authorList>
            <consortium name="RefSeq"/>
        </authorList>
    </citation>
    <scope>IDENTIFICATION</scope>
    <source>
        <strain evidence="12">S238N-H82</strain>
        <tissue evidence="12">Testes</tissue>
    </source>
</reference>
<keyword evidence="5 8" id="KW-0406">Ion transport</keyword>
<dbReference type="GO" id="GO:0016020">
    <property type="term" value="C:membrane"/>
    <property type="evidence" value="ECO:0007669"/>
    <property type="project" value="UniProtKB-SubCell"/>
</dbReference>
<keyword evidence="3 8" id="KW-0812">Transmembrane</keyword>
<dbReference type="SUPFAM" id="SSF81324">
    <property type="entry name" value="Voltage-gated potassium channels"/>
    <property type="match status" value="2"/>
</dbReference>
<feature type="transmembrane region" description="Helical" evidence="9">
    <location>
        <begin position="6"/>
        <end position="25"/>
    </location>
</feature>
<dbReference type="GeneID" id="118412453"/>
<evidence type="ECO:0000313" key="11">
    <source>
        <dbReference type="Proteomes" id="UP000001554"/>
    </source>
</evidence>
<evidence type="ECO:0000256" key="5">
    <source>
        <dbReference type="ARBA" id="ARBA00023065"/>
    </source>
</evidence>
<dbReference type="PRINTS" id="PR01333">
    <property type="entry name" value="2POREKCHANEL"/>
</dbReference>
<keyword evidence="2 8" id="KW-0813">Transport</keyword>
<keyword evidence="11" id="KW-1185">Reference proteome</keyword>
<keyword evidence="4 9" id="KW-1133">Transmembrane helix</keyword>
<feature type="domain" description="Potassium channel" evidence="10">
    <location>
        <begin position="123"/>
        <end position="197"/>
    </location>
</feature>
<evidence type="ECO:0000256" key="7">
    <source>
        <dbReference type="ARBA" id="ARBA00023303"/>
    </source>
</evidence>
<feature type="transmembrane region" description="Helical" evidence="9">
    <location>
        <begin position="68"/>
        <end position="90"/>
    </location>
</feature>
<dbReference type="GO" id="GO:0005267">
    <property type="term" value="F:potassium channel activity"/>
    <property type="evidence" value="ECO:0007669"/>
    <property type="project" value="InterPro"/>
</dbReference>
<feature type="domain" description="Potassium channel" evidence="10">
    <location>
        <begin position="15"/>
        <end position="89"/>
    </location>
</feature>
<comment type="similarity">
    <text evidence="8">Belongs to the two pore domain potassium channel (TC 1.A.1.8) family.</text>
</comment>
<dbReference type="AlphaFoldDB" id="A0A9J7KWE5"/>
<evidence type="ECO:0000256" key="9">
    <source>
        <dbReference type="SAM" id="Phobius"/>
    </source>
</evidence>
<evidence type="ECO:0000256" key="3">
    <source>
        <dbReference type="ARBA" id="ARBA00022692"/>
    </source>
</evidence>
<name>A0A9J7KWE5_BRAFL</name>
<dbReference type="RefSeq" id="XP_035671220.1">
    <property type="nucleotide sequence ID" value="XM_035815327.1"/>
</dbReference>
<evidence type="ECO:0000256" key="4">
    <source>
        <dbReference type="ARBA" id="ARBA00022989"/>
    </source>
</evidence>
<feature type="transmembrane region" description="Helical" evidence="9">
    <location>
        <begin position="180"/>
        <end position="203"/>
    </location>
</feature>
<feature type="transmembrane region" description="Helical" evidence="9">
    <location>
        <begin position="111"/>
        <end position="135"/>
    </location>
</feature>
<gene>
    <name evidence="12" type="primary">LOC118412453</name>
</gene>
<evidence type="ECO:0000256" key="8">
    <source>
        <dbReference type="RuleBase" id="RU003857"/>
    </source>
</evidence>
<evidence type="ECO:0000259" key="10">
    <source>
        <dbReference type="Pfam" id="PF07885"/>
    </source>
</evidence>
<dbReference type="Gene3D" id="1.10.287.70">
    <property type="match status" value="1"/>
</dbReference>
<evidence type="ECO:0000256" key="2">
    <source>
        <dbReference type="ARBA" id="ARBA00022448"/>
    </source>
</evidence>
<feature type="transmembrane region" description="Helical" evidence="9">
    <location>
        <begin position="37"/>
        <end position="56"/>
    </location>
</feature>
<organism evidence="11 12">
    <name type="scientific">Branchiostoma floridae</name>
    <name type="common">Florida lancelet</name>
    <name type="synonym">Amphioxus</name>
    <dbReference type="NCBI Taxonomy" id="7739"/>
    <lineage>
        <taxon>Eukaryota</taxon>
        <taxon>Metazoa</taxon>
        <taxon>Chordata</taxon>
        <taxon>Cephalochordata</taxon>
        <taxon>Leptocardii</taxon>
        <taxon>Amphioxiformes</taxon>
        <taxon>Branchiostomatidae</taxon>
        <taxon>Branchiostoma</taxon>
    </lineage>
</organism>
<keyword evidence="7 8" id="KW-0407">Ion channel</keyword>
<reference evidence="11" key="1">
    <citation type="journal article" date="2020" name="Nat. Ecol. Evol.">
        <title>Deeply conserved synteny resolves early events in vertebrate evolution.</title>
        <authorList>
            <person name="Simakov O."/>
            <person name="Marletaz F."/>
            <person name="Yue J.X."/>
            <person name="O'Connell B."/>
            <person name="Jenkins J."/>
            <person name="Brandt A."/>
            <person name="Calef R."/>
            <person name="Tung C.H."/>
            <person name="Huang T.K."/>
            <person name="Schmutz J."/>
            <person name="Satoh N."/>
            <person name="Yu J.K."/>
            <person name="Putnam N.H."/>
            <person name="Green R.E."/>
            <person name="Rokhsar D.S."/>
        </authorList>
    </citation>
    <scope>NUCLEOTIDE SEQUENCE [LARGE SCALE GENOMIC DNA]</scope>
    <source>
        <strain evidence="11">S238N-H82</strain>
    </source>
</reference>
<keyword evidence="6 9" id="KW-0472">Membrane</keyword>
<dbReference type="PANTHER" id="PTHR11003:SF330">
    <property type="entry name" value="POTASSIUM CHANNEL DOMAIN-CONTAINING PROTEIN"/>
    <property type="match status" value="1"/>
</dbReference>
<accession>A0A9J7KWE5</accession>
<dbReference type="Pfam" id="PF07885">
    <property type="entry name" value="Ion_trans_2"/>
    <property type="match status" value="2"/>
</dbReference>
<dbReference type="Proteomes" id="UP000001554">
    <property type="component" value="Chromosome 3"/>
</dbReference>
<evidence type="ECO:0000256" key="1">
    <source>
        <dbReference type="ARBA" id="ARBA00004141"/>
    </source>
</evidence>
<dbReference type="InterPro" id="IPR013099">
    <property type="entry name" value="K_chnl_dom"/>
</dbReference>
<feature type="transmembrane region" description="Helical" evidence="9">
    <location>
        <begin position="147"/>
        <end position="168"/>
    </location>
</feature>
<protein>
    <submittedName>
        <fullName evidence="12">Potassium channel subfamily K member 16-like isoform X2</fullName>
    </submittedName>
</protein>
<sequence length="228" mass="25155">MNTHLKLGLLLVSLFLSFFIGAAIFQSIEAGDRDIWYFESYYFCLTVTTTVGYGYVYPVTAGGKFFTIFYALFTIPLLVITLADIGRKLANLIGIAETKALGRVKNRHLRFLVVITMTMFSGIVVFLLIPGGIFVALEEFWSFMDGFWYAFATLSTIGFGDIMAGMSYEVGPMGSAASNVYIVAISMYTLLGLTWPATLWVLVADYLYGSKGTEQGQEEGQKTEAVAI</sequence>
<comment type="subcellular location">
    <subcellularLocation>
        <location evidence="1">Membrane</location>
        <topology evidence="1">Multi-pass membrane protein</topology>
    </subcellularLocation>
</comment>
<dbReference type="PANTHER" id="PTHR11003">
    <property type="entry name" value="POTASSIUM CHANNEL, SUBFAMILY K"/>
    <property type="match status" value="1"/>
</dbReference>